<keyword evidence="1" id="KW-0472">Membrane</keyword>
<dbReference type="Proteomes" id="UP000601435">
    <property type="component" value="Unassembled WGS sequence"/>
</dbReference>
<accession>A0A813BUZ1</accession>
<keyword evidence="1" id="KW-1133">Transmembrane helix</keyword>
<dbReference type="OrthoDB" id="421675at2759"/>
<evidence type="ECO:0000313" key="2">
    <source>
        <dbReference type="EMBL" id="CAE7925308.1"/>
    </source>
</evidence>
<dbReference type="AlphaFoldDB" id="A0A813BUZ1"/>
<keyword evidence="3" id="KW-1185">Reference proteome</keyword>
<sequence length="195" mass="21051">MNACYSQVLGALVRYQLKHSSTLSQVLQGRPWREILPRCLCQVTVAFMVGLAVFCLLAAVAFAPTRSLALGPAGAVAAPPAPVAAAAAAVTLRPLWQFPMLSLQELRQVENVVFEENQLRHSLRVAVTSKMFDGSVLLQSTDSSLRVEKNGRGVWLRDGQEVPLDDMEALRQLPGADEGLAWMGAQLTTEVVAPA</sequence>
<feature type="transmembrane region" description="Helical" evidence="1">
    <location>
        <begin position="39"/>
        <end position="63"/>
    </location>
</feature>
<evidence type="ECO:0000256" key="1">
    <source>
        <dbReference type="SAM" id="Phobius"/>
    </source>
</evidence>
<reference evidence="2" key="1">
    <citation type="submission" date="2021-02" db="EMBL/GenBank/DDBJ databases">
        <authorList>
            <person name="Dougan E. K."/>
            <person name="Rhodes N."/>
            <person name="Thang M."/>
            <person name="Chan C."/>
        </authorList>
    </citation>
    <scope>NUCLEOTIDE SEQUENCE</scope>
</reference>
<organism evidence="2 3">
    <name type="scientific">Symbiodinium necroappetens</name>
    <dbReference type="NCBI Taxonomy" id="1628268"/>
    <lineage>
        <taxon>Eukaryota</taxon>
        <taxon>Sar</taxon>
        <taxon>Alveolata</taxon>
        <taxon>Dinophyceae</taxon>
        <taxon>Suessiales</taxon>
        <taxon>Symbiodiniaceae</taxon>
        <taxon>Symbiodinium</taxon>
    </lineage>
</organism>
<proteinExistence type="predicted"/>
<name>A0A813BUZ1_9DINO</name>
<dbReference type="EMBL" id="CAJNJA010079475">
    <property type="protein sequence ID" value="CAE7925308.1"/>
    <property type="molecule type" value="Genomic_DNA"/>
</dbReference>
<evidence type="ECO:0000313" key="3">
    <source>
        <dbReference type="Proteomes" id="UP000601435"/>
    </source>
</evidence>
<gene>
    <name evidence="2" type="ORF">SNEC2469_LOCUS32024</name>
</gene>
<comment type="caution">
    <text evidence="2">The sequence shown here is derived from an EMBL/GenBank/DDBJ whole genome shotgun (WGS) entry which is preliminary data.</text>
</comment>
<protein>
    <submittedName>
        <fullName evidence="2">Uncharacterized protein</fullName>
    </submittedName>
</protein>
<keyword evidence="1" id="KW-0812">Transmembrane</keyword>